<dbReference type="Pfam" id="PF02643">
    <property type="entry name" value="DUF192"/>
    <property type="match status" value="1"/>
</dbReference>
<evidence type="ECO:0000313" key="2">
    <source>
        <dbReference type="Proteomes" id="UP000614410"/>
    </source>
</evidence>
<dbReference type="PANTHER" id="PTHR37953:SF1">
    <property type="entry name" value="UPF0127 PROTEIN MJ1496"/>
    <property type="match status" value="1"/>
</dbReference>
<accession>A0A934KRX2</accession>
<organism evidence="1 2">
    <name type="scientific">Candidatus Amunia macphersoniae</name>
    <dbReference type="NCBI Taxonomy" id="3127014"/>
    <lineage>
        <taxon>Bacteria</taxon>
        <taxon>Bacillati</taxon>
        <taxon>Candidatus Dormiibacterota</taxon>
        <taxon>Candidatus Dormibacteria</taxon>
        <taxon>Candidatus Aeolococcales</taxon>
        <taxon>Candidatus Aeolococcaceae</taxon>
        <taxon>Candidatus Amunia</taxon>
    </lineage>
</organism>
<dbReference type="InterPro" id="IPR038695">
    <property type="entry name" value="Saro_0823-like_sf"/>
</dbReference>
<reference evidence="1 2" key="1">
    <citation type="submission" date="2020-10" db="EMBL/GenBank/DDBJ databases">
        <title>Ca. Dormibacterota MAGs.</title>
        <authorList>
            <person name="Montgomery K."/>
        </authorList>
    </citation>
    <scope>NUCLEOTIDE SEQUENCE [LARGE SCALE GENOMIC DNA]</scope>
    <source>
        <strain evidence="1">Mitchell_Peninsula_5</strain>
    </source>
</reference>
<evidence type="ECO:0000313" key="1">
    <source>
        <dbReference type="EMBL" id="MBJ7610037.1"/>
    </source>
</evidence>
<comment type="caution">
    <text evidence="1">The sequence shown here is derived from an EMBL/GenBank/DDBJ whole genome shotgun (WGS) entry which is preliminary data.</text>
</comment>
<dbReference type="AlphaFoldDB" id="A0A934KRX2"/>
<sequence>MKSVYRLETEAGEEVAAHVEVADRILSRFLGLMFRDSLAAGHGLAIRPCNSVHMFFMRFPLDVLFVDGNGTVLRVVDSIKPWRASTLVRGAKAAIELPAGTAARAGVAPGTVVRMVEA</sequence>
<gene>
    <name evidence="1" type="ORF">JF887_11500</name>
</gene>
<dbReference type="PANTHER" id="PTHR37953">
    <property type="entry name" value="UPF0127 PROTEIN MJ1496"/>
    <property type="match status" value="1"/>
</dbReference>
<dbReference type="EMBL" id="JAEKNN010000054">
    <property type="protein sequence ID" value="MBJ7610037.1"/>
    <property type="molecule type" value="Genomic_DNA"/>
</dbReference>
<dbReference type="InterPro" id="IPR003795">
    <property type="entry name" value="DUF192"/>
</dbReference>
<dbReference type="Gene3D" id="2.60.120.1140">
    <property type="entry name" value="Protein of unknown function DUF192"/>
    <property type="match status" value="1"/>
</dbReference>
<name>A0A934KRX2_9BACT</name>
<proteinExistence type="predicted"/>
<dbReference type="Proteomes" id="UP000614410">
    <property type="component" value="Unassembled WGS sequence"/>
</dbReference>
<protein>
    <submittedName>
        <fullName evidence="1">DUF192 domain-containing protein</fullName>
    </submittedName>
</protein>